<reference evidence="7 8" key="1">
    <citation type="submission" date="2016-10" db="EMBL/GenBank/DDBJ databases">
        <authorList>
            <person name="de Groot N.N."/>
        </authorList>
    </citation>
    <scope>NUCLEOTIDE SEQUENCE [LARGE SCALE GENOMIC DNA]</scope>
    <source>
        <strain evidence="7 8">CGMCC 1.10836</strain>
    </source>
</reference>
<name>A0A1H8E7U8_9RHOB</name>
<dbReference type="OrthoDB" id="9781030at2"/>
<feature type="transmembrane region" description="Helical" evidence="6">
    <location>
        <begin position="133"/>
        <end position="161"/>
    </location>
</feature>
<evidence type="ECO:0000256" key="3">
    <source>
        <dbReference type="ARBA" id="ARBA00022692"/>
    </source>
</evidence>
<proteinExistence type="predicted"/>
<feature type="transmembrane region" description="Helical" evidence="6">
    <location>
        <begin position="20"/>
        <end position="49"/>
    </location>
</feature>
<organism evidence="7 8">
    <name type="scientific">Pseudorhodobacter antarcticus</name>
    <dbReference type="NCBI Taxonomy" id="1077947"/>
    <lineage>
        <taxon>Bacteria</taxon>
        <taxon>Pseudomonadati</taxon>
        <taxon>Pseudomonadota</taxon>
        <taxon>Alphaproteobacteria</taxon>
        <taxon>Rhodobacterales</taxon>
        <taxon>Paracoccaceae</taxon>
        <taxon>Pseudorhodobacter</taxon>
    </lineage>
</organism>
<dbReference type="NCBIfam" id="TIGR00765">
    <property type="entry name" value="yihY_not_rbn"/>
    <property type="match status" value="1"/>
</dbReference>
<keyword evidence="8" id="KW-1185">Reference proteome</keyword>
<sequence length="280" mass="29823">MTLTLKTIHGVWQRVTHSEIGLIAAGIGFFGFLAIFPALAAVITIWGFAADPAVVETQLALAQNYLPKDAFDLLNGQVQRILATNTSSLGVTTLLSTLFALWSARAGVSALISGLNAIHGLPHRSGLRHVLRAFVLTLVLIGLVLSGMVLAVIVPLVLGFLPLGKSAVIALGAANFLLGMMLVMASITLAYRLGPNRTKQDHDQRKVIPGLLLSVVLWVAVSRGLVFYLSNFANYNQVYGSIGAVVALLMWFYLSAFVVLLGAALNAELEAQRAAPNRAL</sequence>
<keyword evidence="2" id="KW-1003">Cell membrane</keyword>
<evidence type="ECO:0000256" key="2">
    <source>
        <dbReference type="ARBA" id="ARBA00022475"/>
    </source>
</evidence>
<keyword evidence="4 6" id="KW-1133">Transmembrane helix</keyword>
<protein>
    <submittedName>
        <fullName evidence="7">Membrane protein</fullName>
    </submittedName>
</protein>
<evidence type="ECO:0000256" key="6">
    <source>
        <dbReference type="SAM" id="Phobius"/>
    </source>
</evidence>
<evidence type="ECO:0000313" key="8">
    <source>
        <dbReference type="Proteomes" id="UP000183002"/>
    </source>
</evidence>
<keyword evidence="3 6" id="KW-0812">Transmembrane</keyword>
<feature type="transmembrane region" description="Helical" evidence="6">
    <location>
        <begin position="211"/>
        <end position="230"/>
    </location>
</feature>
<dbReference type="Pfam" id="PF03631">
    <property type="entry name" value="Virul_fac_BrkB"/>
    <property type="match status" value="1"/>
</dbReference>
<dbReference type="InterPro" id="IPR017039">
    <property type="entry name" value="Virul_fac_BrkB"/>
</dbReference>
<dbReference type="STRING" id="1077947.SAMN05216227_100889"/>
<dbReference type="AlphaFoldDB" id="A0A1H8E7U8"/>
<dbReference type="PANTHER" id="PTHR30213">
    <property type="entry name" value="INNER MEMBRANE PROTEIN YHJD"/>
    <property type="match status" value="1"/>
</dbReference>
<feature type="transmembrane region" description="Helical" evidence="6">
    <location>
        <begin position="242"/>
        <end position="265"/>
    </location>
</feature>
<dbReference type="GO" id="GO:0005886">
    <property type="term" value="C:plasma membrane"/>
    <property type="evidence" value="ECO:0007669"/>
    <property type="project" value="UniProtKB-SubCell"/>
</dbReference>
<evidence type="ECO:0000256" key="4">
    <source>
        <dbReference type="ARBA" id="ARBA00022989"/>
    </source>
</evidence>
<dbReference type="RefSeq" id="WP_050520101.1">
    <property type="nucleotide sequence ID" value="NZ_FOCO01000008.1"/>
</dbReference>
<dbReference type="PANTHER" id="PTHR30213:SF0">
    <property type="entry name" value="UPF0761 MEMBRANE PROTEIN YIHY"/>
    <property type="match status" value="1"/>
</dbReference>
<keyword evidence="5 6" id="KW-0472">Membrane</keyword>
<comment type="subcellular location">
    <subcellularLocation>
        <location evidence="1">Cell membrane</location>
        <topology evidence="1">Multi-pass membrane protein</topology>
    </subcellularLocation>
</comment>
<accession>A0A1H8E7U8</accession>
<evidence type="ECO:0000313" key="7">
    <source>
        <dbReference type="EMBL" id="SEN15542.1"/>
    </source>
</evidence>
<evidence type="ECO:0000256" key="1">
    <source>
        <dbReference type="ARBA" id="ARBA00004651"/>
    </source>
</evidence>
<dbReference type="Proteomes" id="UP000183002">
    <property type="component" value="Unassembled WGS sequence"/>
</dbReference>
<feature type="transmembrane region" description="Helical" evidence="6">
    <location>
        <begin position="167"/>
        <end position="191"/>
    </location>
</feature>
<gene>
    <name evidence="7" type="ORF">SAMN05216227_100889</name>
</gene>
<dbReference type="PIRSF" id="PIRSF035875">
    <property type="entry name" value="RNase_BN"/>
    <property type="match status" value="1"/>
</dbReference>
<evidence type="ECO:0000256" key="5">
    <source>
        <dbReference type="ARBA" id="ARBA00023136"/>
    </source>
</evidence>
<dbReference type="EMBL" id="FOCO01000008">
    <property type="protein sequence ID" value="SEN15542.1"/>
    <property type="molecule type" value="Genomic_DNA"/>
</dbReference>